<organism evidence="2 3">
    <name type="scientific">Hyaloscypha bicolor E</name>
    <dbReference type="NCBI Taxonomy" id="1095630"/>
    <lineage>
        <taxon>Eukaryota</taxon>
        <taxon>Fungi</taxon>
        <taxon>Dikarya</taxon>
        <taxon>Ascomycota</taxon>
        <taxon>Pezizomycotina</taxon>
        <taxon>Leotiomycetes</taxon>
        <taxon>Helotiales</taxon>
        <taxon>Hyaloscyphaceae</taxon>
        <taxon>Hyaloscypha</taxon>
        <taxon>Hyaloscypha bicolor</taxon>
    </lineage>
</organism>
<feature type="signal peptide" evidence="1">
    <location>
        <begin position="1"/>
        <end position="19"/>
    </location>
</feature>
<dbReference type="InParanoid" id="A0A2J6TUL4"/>
<evidence type="ECO:0000256" key="1">
    <source>
        <dbReference type="SAM" id="SignalP"/>
    </source>
</evidence>
<dbReference type="GeneID" id="36590437"/>
<evidence type="ECO:0000313" key="2">
    <source>
        <dbReference type="EMBL" id="PMD66648.1"/>
    </source>
</evidence>
<feature type="chain" id="PRO_5014463544" evidence="1">
    <location>
        <begin position="20"/>
        <end position="180"/>
    </location>
</feature>
<dbReference type="EMBL" id="KZ613743">
    <property type="protein sequence ID" value="PMD66648.1"/>
    <property type="molecule type" value="Genomic_DNA"/>
</dbReference>
<dbReference type="RefSeq" id="XP_024743552.1">
    <property type="nucleotide sequence ID" value="XM_024882360.1"/>
</dbReference>
<gene>
    <name evidence="2" type="ORF">K444DRAFT_624137</name>
</gene>
<sequence length="180" mass="19880">MYLKFALATILTTASPILAIPQSPWLLGYAQCLSLDECSWVYSNGNYHCVCDYCPTTDYNDPYLASFFTGSNFKGSELKTYGPYGECVNLPAVWTQQLNSMESNTNPADICCVFTATNCNIQHAFTTAAASIAQLIGDYKDGIRSLVCSRWVNEQSTCAPWVPSSPPNTLYVRETERFAG</sequence>
<keyword evidence="1" id="KW-0732">Signal</keyword>
<name>A0A2J6TUL4_9HELO</name>
<reference evidence="2 3" key="1">
    <citation type="submission" date="2016-04" db="EMBL/GenBank/DDBJ databases">
        <title>A degradative enzymes factory behind the ericoid mycorrhizal symbiosis.</title>
        <authorList>
            <consortium name="DOE Joint Genome Institute"/>
            <person name="Martino E."/>
            <person name="Morin E."/>
            <person name="Grelet G."/>
            <person name="Kuo A."/>
            <person name="Kohler A."/>
            <person name="Daghino S."/>
            <person name="Barry K."/>
            <person name="Choi C."/>
            <person name="Cichocki N."/>
            <person name="Clum A."/>
            <person name="Copeland A."/>
            <person name="Hainaut M."/>
            <person name="Haridas S."/>
            <person name="Labutti K."/>
            <person name="Lindquist E."/>
            <person name="Lipzen A."/>
            <person name="Khouja H.-R."/>
            <person name="Murat C."/>
            <person name="Ohm R."/>
            <person name="Olson A."/>
            <person name="Spatafora J."/>
            <person name="Veneault-Fourrey C."/>
            <person name="Henrissat B."/>
            <person name="Grigoriev I."/>
            <person name="Martin F."/>
            <person name="Perotto S."/>
        </authorList>
    </citation>
    <scope>NUCLEOTIDE SEQUENCE [LARGE SCALE GENOMIC DNA]</scope>
    <source>
        <strain evidence="2 3">E</strain>
    </source>
</reference>
<proteinExistence type="predicted"/>
<protein>
    <submittedName>
        <fullName evidence="2">Uncharacterized protein</fullName>
    </submittedName>
</protein>
<dbReference type="AlphaFoldDB" id="A0A2J6TUL4"/>
<dbReference type="OrthoDB" id="3447690at2759"/>
<dbReference type="Proteomes" id="UP000235371">
    <property type="component" value="Unassembled WGS sequence"/>
</dbReference>
<keyword evidence="3" id="KW-1185">Reference proteome</keyword>
<accession>A0A2J6TUL4</accession>
<evidence type="ECO:0000313" key="3">
    <source>
        <dbReference type="Proteomes" id="UP000235371"/>
    </source>
</evidence>